<keyword evidence="3" id="KW-0964">Secreted</keyword>
<dbReference type="AlphaFoldDB" id="A0A8D0HAC2"/>
<keyword evidence="10" id="KW-1185">Reference proteome</keyword>
<keyword evidence="6" id="KW-0340">Growth factor binding</keyword>
<evidence type="ECO:0000256" key="2">
    <source>
        <dbReference type="ARBA" id="ARBA00008326"/>
    </source>
</evidence>
<evidence type="ECO:0000256" key="1">
    <source>
        <dbReference type="ARBA" id="ARBA00004613"/>
    </source>
</evidence>
<feature type="region of interest" description="Disordered" evidence="7">
    <location>
        <begin position="118"/>
        <end position="195"/>
    </location>
</feature>
<feature type="chain" id="PRO_5034756004" evidence="8">
    <location>
        <begin position="20"/>
        <end position="223"/>
    </location>
</feature>
<dbReference type="GO" id="GO:0005576">
    <property type="term" value="C:extracellular region"/>
    <property type="evidence" value="ECO:0007669"/>
    <property type="project" value="UniProtKB-SubCell"/>
</dbReference>
<comment type="subcellular location">
    <subcellularLocation>
        <location evidence="1">Secreted</location>
    </subcellularLocation>
</comment>
<organism evidence="9 10">
    <name type="scientific">Sphenodon punctatus</name>
    <name type="common">Tuatara</name>
    <name type="synonym">Hatteria punctata</name>
    <dbReference type="NCBI Taxonomy" id="8508"/>
    <lineage>
        <taxon>Eukaryota</taxon>
        <taxon>Metazoa</taxon>
        <taxon>Chordata</taxon>
        <taxon>Craniata</taxon>
        <taxon>Vertebrata</taxon>
        <taxon>Euteleostomi</taxon>
        <taxon>Lepidosauria</taxon>
        <taxon>Sphenodontia</taxon>
        <taxon>Sphenodontidae</taxon>
        <taxon>Sphenodon</taxon>
    </lineage>
</organism>
<dbReference type="GO" id="GO:0007267">
    <property type="term" value="P:cell-cell signaling"/>
    <property type="evidence" value="ECO:0007669"/>
    <property type="project" value="TreeGrafter"/>
</dbReference>
<protein>
    <submittedName>
        <fullName evidence="9">Fibroblast growth factor binding protein 2</fullName>
    </submittedName>
</protein>
<evidence type="ECO:0000313" key="9">
    <source>
        <dbReference type="Ensembl" id="ENSSPUP00000016840.1"/>
    </source>
</evidence>
<dbReference type="OMA" id="QGKSYWC"/>
<feature type="compositionally biased region" description="Polar residues" evidence="7">
    <location>
        <begin position="124"/>
        <end position="144"/>
    </location>
</feature>
<sequence>MKITTLLLLMIICCVGGFGQKPRPKKRSNGEEINFKTKVRDICTMNMTGNGDARLRIECRNQGRVYWCEYTGNPSICRPFNNNPRVYWNQIASELRKLPNACQSTLVLKPTMCQKAPAEAHMKQVSSSLKPNQNPSQQADTVANQGKPAQKTSASAKQLKESQAGKSTVKKTGKARPSSLPLVRPTQQGHGSENDTEAMKLAREHCWEALHHFCSYIISIFQG</sequence>
<dbReference type="GeneTree" id="ENSGT00940000154372"/>
<comment type="similarity">
    <text evidence="2">Belongs to the fibroblast growth factor-binding protein family.</text>
</comment>
<dbReference type="Ensembl" id="ENSSPUT00000017938.1">
    <property type="protein sequence ID" value="ENSSPUP00000016840.1"/>
    <property type="gene ID" value="ENSSPUG00000013024.1"/>
</dbReference>
<name>A0A8D0HAC2_SPHPU</name>
<reference evidence="9" key="2">
    <citation type="submission" date="2025-09" db="UniProtKB">
        <authorList>
            <consortium name="Ensembl"/>
        </authorList>
    </citation>
    <scope>IDENTIFICATION</scope>
</reference>
<feature type="signal peptide" evidence="8">
    <location>
        <begin position="1"/>
        <end position="19"/>
    </location>
</feature>
<evidence type="ECO:0000256" key="3">
    <source>
        <dbReference type="ARBA" id="ARBA00022525"/>
    </source>
</evidence>
<evidence type="ECO:0000256" key="6">
    <source>
        <dbReference type="ARBA" id="ARBA00023183"/>
    </source>
</evidence>
<accession>A0A8D0HAC2</accession>
<dbReference type="GO" id="GO:0019838">
    <property type="term" value="F:growth factor binding"/>
    <property type="evidence" value="ECO:0007669"/>
    <property type="project" value="UniProtKB-KW"/>
</dbReference>
<evidence type="ECO:0000256" key="4">
    <source>
        <dbReference type="ARBA" id="ARBA00022729"/>
    </source>
</evidence>
<evidence type="ECO:0000256" key="7">
    <source>
        <dbReference type="SAM" id="MobiDB-lite"/>
    </source>
</evidence>
<dbReference type="PANTHER" id="PTHR15258">
    <property type="entry name" value="FGF BINDING PROTEIN-RELATED"/>
    <property type="match status" value="1"/>
</dbReference>
<evidence type="ECO:0000256" key="8">
    <source>
        <dbReference type="SAM" id="SignalP"/>
    </source>
</evidence>
<dbReference type="Proteomes" id="UP000694392">
    <property type="component" value="Unplaced"/>
</dbReference>
<dbReference type="PANTHER" id="PTHR15258:SF1">
    <property type="entry name" value="FIBROBLAST GROWTH FACTOR-BINDING PROTEIN 2"/>
    <property type="match status" value="1"/>
</dbReference>
<dbReference type="Pfam" id="PF06473">
    <property type="entry name" value="FGF-BP1"/>
    <property type="match status" value="1"/>
</dbReference>
<evidence type="ECO:0000313" key="10">
    <source>
        <dbReference type="Proteomes" id="UP000694392"/>
    </source>
</evidence>
<evidence type="ECO:0000256" key="5">
    <source>
        <dbReference type="ARBA" id="ARBA00023157"/>
    </source>
</evidence>
<dbReference type="InterPro" id="IPR010510">
    <property type="entry name" value="FGF1-bd"/>
</dbReference>
<keyword evidence="5" id="KW-1015">Disulfide bond</keyword>
<keyword evidence="4 8" id="KW-0732">Signal</keyword>
<reference evidence="9" key="1">
    <citation type="submission" date="2025-08" db="UniProtKB">
        <authorList>
            <consortium name="Ensembl"/>
        </authorList>
    </citation>
    <scope>IDENTIFICATION</scope>
</reference>
<proteinExistence type="inferred from homology"/>
<gene>
    <name evidence="9" type="primary">FGFBP2</name>
</gene>